<dbReference type="PANTHER" id="PTHR34289">
    <property type="entry name" value="PROTEIN, PUTATIVE (DUF819)-RELATED"/>
    <property type="match status" value="1"/>
</dbReference>
<feature type="transmembrane region" description="Helical" evidence="1">
    <location>
        <begin position="293"/>
        <end position="312"/>
    </location>
</feature>
<organism evidence="2 3">
    <name type="scientific">Terrisporobacter petrolearius</name>
    <dbReference type="NCBI Taxonomy" id="1460447"/>
    <lineage>
        <taxon>Bacteria</taxon>
        <taxon>Bacillati</taxon>
        <taxon>Bacillota</taxon>
        <taxon>Clostridia</taxon>
        <taxon>Peptostreptococcales</taxon>
        <taxon>Peptostreptococcaceae</taxon>
        <taxon>Terrisporobacter</taxon>
    </lineage>
</organism>
<accession>A0ABZ3FDJ1</accession>
<feature type="transmembrane region" description="Helical" evidence="1">
    <location>
        <begin position="123"/>
        <end position="144"/>
    </location>
</feature>
<dbReference type="RefSeq" id="WP_343339217.1">
    <property type="nucleotide sequence ID" value="NZ_CP154622.1"/>
</dbReference>
<feature type="transmembrane region" description="Helical" evidence="1">
    <location>
        <begin position="262"/>
        <end position="281"/>
    </location>
</feature>
<feature type="transmembrane region" description="Helical" evidence="1">
    <location>
        <begin position="164"/>
        <end position="182"/>
    </location>
</feature>
<dbReference type="Proteomes" id="UP001477947">
    <property type="component" value="Chromosome"/>
</dbReference>
<dbReference type="PANTHER" id="PTHR34289:SF8">
    <property type="entry name" value="DUF819 DOMAIN-CONTAINING PROTEIN"/>
    <property type="match status" value="1"/>
</dbReference>
<feature type="transmembrane region" description="Helical" evidence="1">
    <location>
        <begin position="373"/>
        <end position="399"/>
    </location>
</feature>
<evidence type="ECO:0000313" key="3">
    <source>
        <dbReference type="Proteomes" id="UP001477947"/>
    </source>
</evidence>
<dbReference type="InterPro" id="IPR008537">
    <property type="entry name" value="DUF819"/>
</dbReference>
<name>A0ABZ3FDJ1_9FIRM</name>
<evidence type="ECO:0008006" key="4">
    <source>
        <dbReference type="Google" id="ProtNLM"/>
    </source>
</evidence>
<dbReference type="EMBL" id="CP154622">
    <property type="protein sequence ID" value="XAM41251.1"/>
    <property type="molecule type" value="Genomic_DNA"/>
</dbReference>
<feature type="transmembrane region" description="Helical" evidence="1">
    <location>
        <begin position="318"/>
        <end position="340"/>
    </location>
</feature>
<evidence type="ECO:0000313" key="2">
    <source>
        <dbReference type="EMBL" id="XAM41251.1"/>
    </source>
</evidence>
<feature type="transmembrane region" description="Helical" evidence="1">
    <location>
        <begin position="33"/>
        <end position="54"/>
    </location>
</feature>
<gene>
    <name evidence="2" type="ORF">TPELB_15630</name>
</gene>
<feature type="transmembrane region" description="Helical" evidence="1">
    <location>
        <begin position="94"/>
        <end position="116"/>
    </location>
</feature>
<dbReference type="Pfam" id="PF05684">
    <property type="entry name" value="DUF819"/>
    <property type="match status" value="1"/>
</dbReference>
<keyword evidence="1" id="KW-0812">Transmembrane</keyword>
<keyword evidence="1" id="KW-0472">Membrane</keyword>
<sequence length="400" mass="43151">MKTLISSENIWVLWAFITGWAAFSIYLEQKYEWASKVSGAIIALIGALILSNLKVIPTESVVYDQVWTYVVPLAITLLLYQCNITKIWKESGKILVLFLISSIGTMLGSTLGFLLLNKHIPELGQLAGMMTGSYIGGGANFAAMASAFDIPGDLVSAAVVSDNLLMALYFFVLISIPSIAFFRKKFRHPHIDEVEKVGIKEGETAASSYWKSKEVSLKDIGFCIGSAFIIVALSVSLADFFASVIPTSNAFLKIINTLFGNQYLIITTVTMLCATIKSDFFGNLGGAQEIGTFLIYLFFVVIGVPASISSIINNSPLLLVFCLIIVLVNMLVTFGAAKLFKFNLEDAILASNACIGGPTTAAAMAVSKSWSKLIAPIMLIGTLGYVIGNYCGIIVGNFLI</sequence>
<protein>
    <recommendedName>
        <fullName evidence="4">DUF819 domain-containing protein</fullName>
    </recommendedName>
</protein>
<feature type="transmembrane region" description="Helical" evidence="1">
    <location>
        <begin position="220"/>
        <end position="242"/>
    </location>
</feature>
<evidence type="ECO:0000256" key="1">
    <source>
        <dbReference type="SAM" id="Phobius"/>
    </source>
</evidence>
<keyword evidence="1" id="KW-1133">Transmembrane helix</keyword>
<keyword evidence="3" id="KW-1185">Reference proteome</keyword>
<proteinExistence type="predicted"/>
<feature type="transmembrane region" description="Helical" evidence="1">
    <location>
        <begin position="9"/>
        <end position="27"/>
    </location>
</feature>
<reference evidence="2 3" key="1">
    <citation type="submission" date="2024-04" db="EMBL/GenBank/DDBJ databases">
        <title>Isolation and characterization of novel acetogenic strains of the genera Terrisporobacter and Acetoanaerobium.</title>
        <authorList>
            <person name="Boeer T."/>
            <person name="Schueler M.A."/>
            <person name="Lueschen A."/>
            <person name="Eysell L."/>
            <person name="Droege J."/>
            <person name="Heinemann M."/>
            <person name="Engelhardt L."/>
            <person name="Basen M."/>
            <person name="Daniel R."/>
        </authorList>
    </citation>
    <scope>NUCLEOTIDE SEQUENCE [LARGE SCALE GENOMIC DNA]</scope>
    <source>
        <strain evidence="2 3">ELB</strain>
    </source>
</reference>
<feature type="transmembrane region" description="Helical" evidence="1">
    <location>
        <begin position="66"/>
        <end position="88"/>
    </location>
</feature>